<organism evidence="4 5">
    <name type="scientific">Colletotrichum orchidophilum</name>
    <dbReference type="NCBI Taxonomy" id="1209926"/>
    <lineage>
        <taxon>Eukaryota</taxon>
        <taxon>Fungi</taxon>
        <taxon>Dikarya</taxon>
        <taxon>Ascomycota</taxon>
        <taxon>Pezizomycotina</taxon>
        <taxon>Sordariomycetes</taxon>
        <taxon>Hypocreomycetidae</taxon>
        <taxon>Glomerellales</taxon>
        <taxon>Glomerellaceae</taxon>
        <taxon>Colletotrichum</taxon>
    </lineage>
</organism>
<keyword evidence="5" id="KW-1185">Reference proteome</keyword>
<proteinExistence type="predicted"/>
<dbReference type="PANTHER" id="PTHR10039:SF14">
    <property type="entry name" value="NACHT DOMAIN-CONTAINING PROTEIN"/>
    <property type="match status" value="1"/>
</dbReference>
<sequence>MDYERCRDRRHPDTCRWLLKKKVYKDWASPEKPNSILWLTAAGGRGKSVLTSFVIDHLSERQKRPATPYVMITYAKERNRHQLFSLLALQLLEHVVEHEGGVEAEALSLLSLSAVTGDGMQRLIRLMVSQCSEVYFFVDGLNEIQPDDTAESDRGKYEKQRLRDDLRDTLTCIANLVRDNSDTCVRLWCSSQHSSELNGWMQGMEAQELIVDEQLVRLDILEYLTCIGDVLSKFSSEDIPTKAKVLIMMIIESETNFRWANLMLENLKRCRTAEDLDIAVDMGLPKSLRHLYLARLSDMHAMDVNDSEEFRALPLSKNLLSLITLARRPLRLSEVREALSIIAFKPSSIGCRDLNQGSLIQAEGLLDRCSPLIDFIPTSQNPEDGYFRLSHGSVFEFLKPREKNHQEELPIVVDHNVIANACLRYMFQHRYAKPLKKISNTQFCTNAEGPSEDVLKHSFLKYAAKYWYRHLEVIGRERCTEVKAFVLSPQFLTTIQVQSLFVVGHFINTLNEKNALQHRLLKQNLPEWFRKCSEVVPIVRNYEHFLKEWSDFLRLGITTFMNGEIDRVFWGALGPNNFLSKHGVGIQRNKSYLLETSHASHQNSHESAIEDMQSQYLFSIVSADGKRLSLWKIPLKSCCDQSEKLRKTTLVRELWYIDGDRPPFQYAVAETLSFDPQLVGWNSDGKFWTSNFVDQMESSRHVWEDIVTDGEYIVRSCRKSTRPRERESRAKGKTRAVSDGNSSSESEVSEDSWNSDAESGLSIFNDDLPSAEEYHDGSDSSSGDSESDDSGEQSDSSLQRFNDGNLAKGEYASSTASPSSSSSSASKRESIHSDIVSGSEHGSEHGSESLFSRSFATSPIGSPGDGDEYAGQPRINTVGSGGIHIICDLCDKSITVGQEIFSRDFFQCIDGCNETNEKTSTYDICQRCYVRGGWCLQRTHVLRKMRNKNTRHGRIRNVPLEIISYECARPVVTISVHRVDLDTSGLVFRYTNPSSAMLYSSPPVLHPAAPLMVYALDGQKFIFANLEENTYFIHENHRL</sequence>
<feature type="domain" description="Nephrocystin 3-like N-terminal" evidence="3">
    <location>
        <begin position="13"/>
        <end position="148"/>
    </location>
</feature>
<dbReference type="InterPro" id="IPR056884">
    <property type="entry name" value="NPHP3-like_N"/>
</dbReference>
<evidence type="ECO:0000313" key="4">
    <source>
        <dbReference type="EMBL" id="OHE97573.1"/>
    </source>
</evidence>
<dbReference type="PANTHER" id="PTHR10039">
    <property type="entry name" value="AMELOGENIN"/>
    <property type="match status" value="1"/>
</dbReference>
<reference evidence="4 5" key="1">
    <citation type="submission" date="2016-09" db="EMBL/GenBank/DDBJ databases">
        <authorList>
            <person name="Capua I."/>
            <person name="De Benedictis P."/>
            <person name="Joannis T."/>
            <person name="Lombin L.H."/>
            <person name="Cattoli G."/>
        </authorList>
    </citation>
    <scope>NUCLEOTIDE SEQUENCE [LARGE SCALE GENOMIC DNA]</scope>
    <source>
        <strain evidence="4 5">IMI 309357</strain>
    </source>
</reference>
<dbReference type="Proteomes" id="UP000176998">
    <property type="component" value="Unassembled WGS sequence"/>
</dbReference>
<evidence type="ECO:0000313" key="5">
    <source>
        <dbReference type="Proteomes" id="UP000176998"/>
    </source>
</evidence>
<feature type="compositionally biased region" description="Low complexity" evidence="2">
    <location>
        <begin position="812"/>
        <end position="825"/>
    </location>
</feature>
<dbReference type="Pfam" id="PF24883">
    <property type="entry name" value="NPHP3_N"/>
    <property type="match status" value="1"/>
</dbReference>
<evidence type="ECO:0000259" key="3">
    <source>
        <dbReference type="Pfam" id="PF24883"/>
    </source>
</evidence>
<feature type="compositionally biased region" description="Polar residues" evidence="2">
    <location>
        <begin position="850"/>
        <end position="860"/>
    </location>
</feature>
<keyword evidence="1" id="KW-0677">Repeat</keyword>
<protein>
    <recommendedName>
        <fullName evidence="3">Nephrocystin 3-like N-terminal domain-containing protein</fullName>
    </recommendedName>
</protein>
<feature type="region of interest" description="Disordered" evidence="2">
    <location>
        <begin position="717"/>
        <end position="873"/>
    </location>
</feature>
<dbReference type="EMBL" id="MJBS01000056">
    <property type="protein sequence ID" value="OHE97573.1"/>
    <property type="molecule type" value="Genomic_DNA"/>
</dbReference>
<dbReference type="RefSeq" id="XP_022474726.1">
    <property type="nucleotide sequence ID" value="XM_022618826.1"/>
</dbReference>
<evidence type="ECO:0000256" key="2">
    <source>
        <dbReference type="SAM" id="MobiDB-lite"/>
    </source>
</evidence>
<comment type="caution">
    <text evidence="4">The sequence shown here is derived from an EMBL/GenBank/DDBJ whole genome shotgun (WGS) entry which is preliminary data.</text>
</comment>
<dbReference type="GeneID" id="34560336"/>
<gene>
    <name evidence="4" type="ORF">CORC01_07188</name>
</gene>
<dbReference type="OrthoDB" id="21416at2759"/>
<dbReference type="InterPro" id="IPR027417">
    <property type="entry name" value="P-loop_NTPase"/>
</dbReference>
<dbReference type="AlphaFoldDB" id="A0A1G4B8D0"/>
<name>A0A1G4B8D0_9PEZI</name>
<feature type="compositionally biased region" description="Low complexity" evidence="2">
    <location>
        <begin position="737"/>
        <end position="756"/>
    </location>
</feature>
<dbReference type="Gene3D" id="3.40.50.300">
    <property type="entry name" value="P-loop containing nucleotide triphosphate hydrolases"/>
    <property type="match status" value="1"/>
</dbReference>
<accession>A0A1G4B8D0</accession>
<evidence type="ECO:0000256" key="1">
    <source>
        <dbReference type="ARBA" id="ARBA00022737"/>
    </source>
</evidence>